<dbReference type="EMBL" id="JAKIJS010000001">
    <property type="protein sequence ID" value="MCF6136880.1"/>
    <property type="molecule type" value="Genomic_DNA"/>
</dbReference>
<name>A0ABS9GZ46_9BACL</name>
<dbReference type="InterPro" id="IPR036291">
    <property type="entry name" value="NAD(P)-bd_dom_sf"/>
</dbReference>
<dbReference type="GO" id="GO:0008446">
    <property type="term" value="F:GDP-mannose 4,6-dehydratase activity"/>
    <property type="evidence" value="ECO:0007669"/>
    <property type="project" value="UniProtKB-EC"/>
</dbReference>
<dbReference type="InterPro" id="IPR001509">
    <property type="entry name" value="Epimerase_deHydtase"/>
</dbReference>
<dbReference type="Pfam" id="PF01370">
    <property type="entry name" value="Epimerase"/>
    <property type="match status" value="1"/>
</dbReference>
<keyword evidence="3" id="KW-0520">NAD</keyword>
<evidence type="ECO:0000256" key="1">
    <source>
        <dbReference type="ARBA" id="ARBA00001911"/>
    </source>
</evidence>
<proteinExistence type="predicted"/>
<dbReference type="Proteomes" id="UP001649381">
    <property type="component" value="Unassembled WGS sequence"/>
</dbReference>
<evidence type="ECO:0000256" key="3">
    <source>
        <dbReference type="ARBA" id="ARBA00023027"/>
    </source>
</evidence>
<evidence type="ECO:0000256" key="4">
    <source>
        <dbReference type="ARBA" id="ARBA00023239"/>
    </source>
</evidence>
<reference evidence="6 7" key="1">
    <citation type="submission" date="2022-01" db="EMBL/GenBank/DDBJ databases">
        <title>Alkalihalobacillus sp. EGI L200015, a novel bacterium isolated from a salt lake sediment.</title>
        <authorList>
            <person name="Gao L."/>
            <person name="Fang B.-Z."/>
            <person name="Li W.-J."/>
        </authorList>
    </citation>
    <scope>NUCLEOTIDE SEQUENCE [LARGE SCALE GENOMIC DNA]</scope>
    <source>
        <strain evidence="6 7">KCTC 12718</strain>
    </source>
</reference>
<dbReference type="PANTHER" id="PTHR43078:SF6">
    <property type="entry name" value="UDP-GLUCURONIC ACID DECARBOXYLASE 1"/>
    <property type="match status" value="1"/>
</dbReference>
<keyword evidence="2" id="KW-0210">Decarboxylase</keyword>
<organism evidence="6 7">
    <name type="scientific">Pseudalkalibacillus berkeleyi</name>
    <dbReference type="NCBI Taxonomy" id="1069813"/>
    <lineage>
        <taxon>Bacteria</taxon>
        <taxon>Bacillati</taxon>
        <taxon>Bacillota</taxon>
        <taxon>Bacilli</taxon>
        <taxon>Bacillales</taxon>
        <taxon>Fictibacillaceae</taxon>
        <taxon>Pseudalkalibacillus</taxon>
    </lineage>
</organism>
<comment type="caution">
    <text evidence="6">The sequence shown here is derived from an EMBL/GenBank/DDBJ whole genome shotgun (WGS) entry which is preliminary data.</text>
</comment>
<comment type="cofactor">
    <cofactor evidence="1">
        <name>NAD(+)</name>
        <dbReference type="ChEBI" id="CHEBI:57540"/>
    </cofactor>
</comment>
<evidence type="ECO:0000313" key="7">
    <source>
        <dbReference type="Proteomes" id="UP001649381"/>
    </source>
</evidence>
<sequence>MSNILITGVAGFIGNTLAENLLESGHKVTGIDNGYTGRAENIIKLSAYRNFHYIEYDVTDDSVINHPSLQPIKMIYHLASPASPKWYQAAPFETITVNTLGTKYMLELAKINDAKLLYSSTSEIYGNPNQHPQEESYNGNVNTWGPRACYDESKRLGEVYCYLYHSLYNTKVTVARIFNSYSAGLWKKDGRVMSNFVMQALKGEDITVYGDGKQTRTFCYVEDTIAGLKKMMTNEIANGEIFNIGHPQEYTITEVAELVKSLTHSSSTIVYKDLPVDDPQKRCPDITKAKELLGWQPKISLIEGLKRMISEYRNDL</sequence>
<dbReference type="SUPFAM" id="SSF51735">
    <property type="entry name" value="NAD(P)-binding Rossmann-fold domains"/>
    <property type="match status" value="1"/>
</dbReference>
<feature type="domain" description="NAD-dependent epimerase/dehydratase" evidence="5">
    <location>
        <begin position="4"/>
        <end position="245"/>
    </location>
</feature>
<protein>
    <submittedName>
        <fullName evidence="6">GDP-mannose 4,6-dehydratase</fullName>
        <ecNumber evidence="6">4.2.1.47</ecNumber>
    </submittedName>
</protein>
<dbReference type="InterPro" id="IPR044516">
    <property type="entry name" value="UXS-like"/>
</dbReference>
<accession>A0ABS9GZ46</accession>
<evidence type="ECO:0000259" key="5">
    <source>
        <dbReference type="Pfam" id="PF01370"/>
    </source>
</evidence>
<gene>
    <name evidence="6" type="ORF">L2716_03995</name>
</gene>
<dbReference type="Gene3D" id="3.40.50.720">
    <property type="entry name" value="NAD(P)-binding Rossmann-like Domain"/>
    <property type="match status" value="1"/>
</dbReference>
<keyword evidence="7" id="KW-1185">Reference proteome</keyword>
<dbReference type="RefSeq" id="WP_236332004.1">
    <property type="nucleotide sequence ID" value="NZ_JAKIJS010000001.1"/>
</dbReference>
<evidence type="ECO:0000313" key="6">
    <source>
        <dbReference type="EMBL" id="MCF6136880.1"/>
    </source>
</evidence>
<dbReference type="EC" id="4.2.1.47" evidence="6"/>
<dbReference type="PANTHER" id="PTHR43078">
    <property type="entry name" value="UDP-GLUCURONIC ACID DECARBOXYLASE-RELATED"/>
    <property type="match status" value="1"/>
</dbReference>
<keyword evidence="4 6" id="KW-0456">Lyase</keyword>
<evidence type="ECO:0000256" key="2">
    <source>
        <dbReference type="ARBA" id="ARBA00022793"/>
    </source>
</evidence>